<proteinExistence type="predicted"/>
<dbReference type="Proteomes" id="UP000237447">
    <property type="component" value="Unassembled WGS sequence"/>
</dbReference>
<sequence length="81" mass="8419">MTMMKKLFAAAICGAVIASISTHADAAGPGGFARGFAILERDAVASISPLSSADKIDVSRQDDIAALDHYFGGFDQTRATK</sequence>
<keyword evidence="1" id="KW-0732">Signal</keyword>
<comment type="caution">
    <text evidence="2">The sequence shown here is derived from an EMBL/GenBank/DDBJ whole genome shotgun (WGS) entry which is preliminary data.</text>
</comment>
<organism evidence="2 3">
    <name type="scientific">Agrobacterium rosae</name>
    <dbReference type="NCBI Taxonomy" id="1972867"/>
    <lineage>
        <taxon>Bacteria</taxon>
        <taxon>Pseudomonadati</taxon>
        <taxon>Pseudomonadota</taxon>
        <taxon>Alphaproteobacteria</taxon>
        <taxon>Hyphomicrobiales</taxon>
        <taxon>Rhizobiaceae</taxon>
        <taxon>Rhizobium/Agrobacterium group</taxon>
        <taxon>Agrobacterium</taxon>
    </lineage>
</organism>
<dbReference type="AlphaFoldDB" id="A0AAE5VR04"/>
<protein>
    <submittedName>
        <fullName evidence="2">Uncharacterized protein</fullName>
    </submittedName>
</protein>
<accession>A0AAE5VR04</accession>
<evidence type="ECO:0000313" key="2">
    <source>
        <dbReference type="EMBL" id="POO53486.1"/>
    </source>
</evidence>
<feature type="signal peptide" evidence="1">
    <location>
        <begin position="1"/>
        <end position="26"/>
    </location>
</feature>
<gene>
    <name evidence="2" type="ORF">CPJ18_04490</name>
</gene>
<name>A0AAE5VR04_9HYPH</name>
<feature type="chain" id="PRO_5042294958" evidence="1">
    <location>
        <begin position="27"/>
        <end position="81"/>
    </location>
</feature>
<dbReference type="EMBL" id="NXEJ01000002">
    <property type="protein sequence ID" value="POO53486.1"/>
    <property type="molecule type" value="Genomic_DNA"/>
</dbReference>
<evidence type="ECO:0000313" key="3">
    <source>
        <dbReference type="Proteomes" id="UP000237447"/>
    </source>
</evidence>
<reference evidence="2 3" key="1">
    <citation type="journal article" date="2018" name="Syst. Appl. Microbiol.">
        <title>Agrobacterium rosae sp. nov., isolated from galls on different agricultural crops.</title>
        <authorList>
            <person name="Kuzmanovic N."/>
            <person name="Pulawska J."/>
            <person name="Smalla K."/>
            <person name="Nesme X."/>
        </authorList>
    </citation>
    <scope>NUCLEOTIDE SEQUENCE [LARGE SCALE GENOMIC DNA]</scope>
    <source>
        <strain evidence="2 3">NCPPB 1650</strain>
    </source>
</reference>
<evidence type="ECO:0000256" key="1">
    <source>
        <dbReference type="SAM" id="SignalP"/>
    </source>
</evidence>